<evidence type="ECO:0000259" key="5">
    <source>
        <dbReference type="Pfam" id="PF07731"/>
    </source>
</evidence>
<dbReference type="Proteomes" id="UP000636709">
    <property type="component" value="Unassembled WGS sequence"/>
</dbReference>
<dbReference type="EMBL" id="JACEFO010000325">
    <property type="protein sequence ID" value="KAF8775507.1"/>
    <property type="molecule type" value="Genomic_DNA"/>
</dbReference>
<reference evidence="7" key="1">
    <citation type="submission" date="2020-07" db="EMBL/GenBank/DDBJ databases">
        <title>Genome sequence and genetic diversity analysis of an under-domesticated orphan crop, white fonio (Digitaria exilis).</title>
        <authorList>
            <person name="Bennetzen J.L."/>
            <person name="Chen S."/>
            <person name="Ma X."/>
            <person name="Wang X."/>
            <person name="Yssel A.E.J."/>
            <person name="Chaluvadi S.R."/>
            <person name="Johnson M."/>
            <person name="Gangashetty P."/>
            <person name="Hamidou F."/>
            <person name="Sanogo M.D."/>
            <person name="Zwaenepoel A."/>
            <person name="Wallace J."/>
            <person name="Van De Peer Y."/>
            <person name="Van Deynze A."/>
        </authorList>
    </citation>
    <scope>NUCLEOTIDE SEQUENCE</scope>
    <source>
        <tissue evidence="7">Leaves</tissue>
    </source>
</reference>
<feature type="region of interest" description="Disordered" evidence="2">
    <location>
        <begin position="75"/>
        <end position="101"/>
    </location>
</feature>
<feature type="domain" description="Plastocyanin-like" evidence="6">
    <location>
        <begin position="303"/>
        <end position="365"/>
    </location>
</feature>
<comment type="caution">
    <text evidence="7">The sequence shown here is derived from an EMBL/GenBank/DDBJ whole genome shotgun (WGS) entry which is preliminary data.</text>
</comment>
<evidence type="ECO:0000313" key="7">
    <source>
        <dbReference type="EMBL" id="KAF8775507.1"/>
    </source>
</evidence>
<feature type="chain" id="PRO_5032364418" description="L-ascorbate oxidase" evidence="3">
    <location>
        <begin position="26"/>
        <end position="745"/>
    </location>
</feature>
<dbReference type="Gene3D" id="2.60.40.420">
    <property type="entry name" value="Cupredoxins - blue copper proteins"/>
    <property type="match status" value="3"/>
</dbReference>
<name>A0A835FTH8_9POAL</name>
<keyword evidence="8" id="KW-1185">Reference proteome</keyword>
<dbReference type="InterPro" id="IPR011707">
    <property type="entry name" value="Cu-oxidase-like_N"/>
</dbReference>
<evidence type="ECO:0008006" key="9">
    <source>
        <dbReference type="Google" id="ProtNLM"/>
    </source>
</evidence>
<feature type="compositionally biased region" description="Basic and acidic residues" evidence="2">
    <location>
        <begin position="78"/>
        <end position="101"/>
    </location>
</feature>
<feature type="domain" description="Plastocyanin-like" evidence="4">
    <location>
        <begin position="378"/>
        <end position="519"/>
    </location>
</feature>
<dbReference type="Pfam" id="PF07732">
    <property type="entry name" value="Cu-oxidase_3"/>
    <property type="match status" value="2"/>
</dbReference>
<dbReference type="GO" id="GO:0016491">
    <property type="term" value="F:oxidoreductase activity"/>
    <property type="evidence" value="ECO:0007669"/>
    <property type="project" value="InterPro"/>
</dbReference>
<dbReference type="SUPFAM" id="SSF49503">
    <property type="entry name" value="Cupredoxins"/>
    <property type="match status" value="3"/>
</dbReference>
<feature type="region of interest" description="Disordered" evidence="2">
    <location>
        <begin position="160"/>
        <end position="179"/>
    </location>
</feature>
<dbReference type="InterPro" id="IPR008972">
    <property type="entry name" value="Cupredoxin"/>
</dbReference>
<dbReference type="Pfam" id="PF00394">
    <property type="entry name" value="Cu-oxidase"/>
    <property type="match status" value="1"/>
</dbReference>
<dbReference type="PANTHER" id="PTHR11709:SF27">
    <property type="entry name" value="OS01G0816700 PROTEIN"/>
    <property type="match status" value="1"/>
</dbReference>
<dbReference type="GO" id="GO:0005507">
    <property type="term" value="F:copper ion binding"/>
    <property type="evidence" value="ECO:0007669"/>
    <property type="project" value="InterPro"/>
</dbReference>
<keyword evidence="3" id="KW-0732">Signal</keyword>
<sequence>MRPRPRFRRVAFLPIPIAVADGVAAFATATPAGRTKQPNNGRPMKEVRQMAAHSPLDVHPDQTTTGPVPFCQQQQACKKNERVREEEKERPVGGGREGARSAVAERADARARRAGALPFGGKPPRHGHRGHRSFPWAVDAYKPWRPGFPCTHSLALPATGRIDTPSHRSHTQKGGPGEGMVWPARMTTMRGASAALLVTLAALAAVARAEDPYHWFEWKVTYGTRTIMGTPQKVILINDMFPGPTINCTSNNNIMVNVFNMIDQPLLFHWYVRCRSISVGWLFLHPLWIMDRSIIYRRVACRHGIQQRKNSWQDGLPGTMCPIQPNTNFTYHWQPKDQIGTFYYFPSIGMQRAAGAYGLITVHSRDLIPIPFDNPADDFPLLVSDWYTKDHTVLAKNLDSGKGIGRPAGLVINGKNEKDASNPPMYNVEAGKTYRFRVCNVGIKASFNMRIQKHSLKLVEMEGSHTVQNMYDSLDLHIGQCLSFLVTADQTPGDYLVVASTRFIKEVSTITAVIRYKGSNTPPPPQIPESPSGWAWSINQWRSFRWNLTASAARPNPQGSYHYGQINITRTIKLSTSKGKVDGKERYALNGVSHVDPETPLKLAEYFNATDGVFQYNLIGDVPPAAGTPLKMAPNVITAEFRTFIEVVFENPEKSIDTFHINGYAFFAAGYVYPRSWTAVMLTFDNAGMWNIRSNLWERHYLGEQLYVSVVSPARSLRDEYNMPETSLRCGKVVGLPMPPSYLPA</sequence>
<evidence type="ECO:0000313" key="8">
    <source>
        <dbReference type="Proteomes" id="UP000636709"/>
    </source>
</evidence>
<feature type="signal peptide" evidence="3">
    <location>
        <begin position="1"/>
        <end position="25"/>
    </location>
</feature>
<evidence type="ECO:0000256" key="3">
    <source>
        <dbReference type="SAM" id="SignalP"/>
    </source>
</evidence>
<gene>
    <name evidence="7" type="ORF">HU200_004935</name>
</gene>
<feature type="domain" description="Plastocyanin-like" evidence="6">
    <location>
        <begin position="220"/>
        <end position="270"/>
    </location>
</feature>
<proteinExistence type="inferred from homology"/>
<dbReference type="InterPro" id="IPR001117">
    <property type="entry name" value="Cu-oxidase_2nd"/>
</dbReference>
<protein>
    <recommendedName>
        <fullName evidence="9">L-ascorbate oxidase</fullName>
    </recommendedName>
</protein>
<evidence type="ECO:0000256" key="2">
    <source>
        <dbReference type="SAM" id="MobiDB-lite"/>
    </source>
</evidence>
<dbReference type="Pfam" id="PF07731">
    <property type="entry name" value="Cu-oxidase_2"/>
    <property type="match status" value="1"/>
</dbReference>
<evidence type="ECO:0000259" key="6">
    <source>
        <dbReference type="Pfam" id="PF07732"/>
    </source>
</evidence>
<evidence type="ECO:0000259" key="4">
    <source>
        <dbReference type="Pfam" id="PF00394"/>
    </source>
</evidence>
<comment type="similarity">
    <text evidence="1">Belongs to the multicopper oxidase family.</text>
</comment>
<dbReference type="PANTHER" id="PTHR11709">
    <property type="entry name" value="MULTI-COPPER OXIDASE"/>
    <property type="match status" value="1"/>
</dbReference>
<dbReference type="OrthoDB" id="2121828at2759"/>
<organism evidence="7 8">
    <name type="scientific">Digitaria exilis</name>
    <dbReference type="NCBI Taxonomy" id="1010633"/>
    <lineage>
        <taxon>Eukaryota</taxon>
        <taxon>Viridiplantae</taxon>
        <taxon>Streptophyta</taxon>
        <taxon>Embryophyta</taxon>
        <taxon>Tracheophyta</taxon>
        <taxon>Spermatophyta</taxon>
        <taxon>Magnoliopsida</taxon>
        <taxon>Liliopsida</taxon>
        <taxon>Poales</taxon>
        <taxon>Poaceae</taxon>
        <taxon>PACMAD clade</taxon>
        <taxon>Panicoideae</taxon>
        <taxon>Panicodae</taxon>
        <taxon>Paniceae</taxon>
        <taxon>Anthephorinae</taxon>
        <taxon>Digitaria</taxon>
    </lineage>
</organism>
<dbReference type="InterPro" id="IPR045087">
    <property type="entry name" value="Cu-oxidase_fam"/>
</dbReference>
<accession>A0A835FTH8</accession>
<feature type="domain" description="Plastocyanin-like" evidence="5">
    <location>
        <begin position="599"/>
        <end position="713"/>
    </location>
</feature>
<evidence type="ECO:0000256" key="1">
    <source>
        <dbReference type="ARBA" id="ARBA00010609"/>
    </source>
</evidence>
<dbReference type="InterPro" id="IPR011706">
    <property type="entry name" value="Cu-oxidase_C"/>
</dbReference>
<dbReference type="AlphaFoldDB" id="A0A835FTH8"/>